<protein>
    <submittedName>
        <fullName evidence="7">Tetratricopeptide repeat protein</fullName>
    </submittedName>
</protein>
<dbReference type="InterPro" id="IPR013105">
    <property type="entry name" value="TPR_2"/>
</dbReference>
<keyword evidence="8" id="KW-1185">Reference proteome</keyword>
<dbReference type="Gene3D" id="1.25.40.10">
    <property type="entry name" value="Tetratricopeptide repeat domain"/>
    <property type="match status" value="2"/>
</dbReference>
<dbReference type="PROSITE" id="PS50005">
    <property type="entry name" value="TPR"/>
    <property type="match status" value="1"/>
</dbReference>
<feature type="compositionally biased region" description="Low complexity" evidence="5">
    <location>
        <begin position="11"/>
        <end position="20"/>
    </location>
</feature>
<keyword evidence="2 3" id="KW-0802">TPR repeat</keyword>
<dbReference type="RefSeq" id="WP_167180673.1">
    <property type="nucleotide sequence ID" value="NZ_JAAONZ010000001.1"/>
</dbReference>
<feature type="transmembrane region" description="Helical" evidence="6">
    <location>
        <begin position="46"/>
        <end position="64"/>
    </location>
</feature>
<evidence type="ECO:0000256" key="4">
    <source>
        <dbReference type="SAM" id="Coils"/>
    </source>
</evidence>
<keyword evidence="6" id="KW-0812">Transmembrane</keyword>
<dbReference type="Pfam" id="PF07719">
    <property type="entry name" value="TPR_2"/>
    <property type="match status" value="1"/>
</dbReference>
<keyword evidence="4" id="KW-0175">Coiled coil</keyword>
<feature type="region of interest" description="Disordered" evidence="5">
    <location>
        <begin position="73"/>
        <end position="121"/>
    </location>
</feature>
<sequence length="531" mass="58180">MTESNIKPQTASSAADASPGADDKWDDSEFQSHQKPNWLKTHQTEVIGFAALSVILLAVIFWLPNAVEPPIHDSAASSQSRQAATPPQEAASNTQGDVSPTPSPNSTGPLESPWQDAQTTKARRAAQEILAKLLDQQTTLEGMQVNLWAKDAFEAATLKASEGDELYRTRAFGDALASYETALKLFEQLVAQAETEFAQAIAAGDTAITSQQPQAAVDAYTLATAIRPNNSDAQAGLARAKVQEQLIDHLETADNLMLQYQYQEAKDHINQALSLDGQSKIAAEKLVQINKAIAEGNFASHMGQGYSHLEQGQYSKAIAQFKKAQALKPNNQTARDAIVQASNQQTQYRIQQALQLAAQQEDQEQWRNALSNYQAAETFDSSLVAARVGILRTQARAQLDEQLQQLIDQPLRLADPAVYRSAQQLLSDASNVKPRGPRIEKQQQQLQQALEKALDPVAVLLRSDNQTQVTLYRVGPLGNFKEQTLELKPGRYTLVGSRNGYRDVREEFTLQPGTNAKTIVIQCEERIALGG</sequence>
<dbReference type="InterPro" id="IPR019734">
    <property type="entry name" value="TPR_rpt"/>
</dbReference>
<evidence type="ECO:0000256" key="1">
    <source>
        <dbReference type="ARBA" id="ARBA00022737"/>
    </source>
</evidence>
<feature type="compositionally biased region" description="Low complexity" evidence="5">
    <location>
        <begin position="74"/>
        <end position="84"/>
    </location>
</feature>
<gene>
    <name evidence="7" type="ORF">G8770_00570</name>
</gene>
<evidence type="ECO:0000313" key="8">
    <source>
        <dbReference type="Proteomes" id="UP000787472"/>
    </source>
</evidence>
<evidence type="ECO:0000313" key="7">
    <source>
        <dbReference type="EMBL" id="NHO64038.1"/>
    </source>
</evidence>
<proteinExistence type="predicted"/>
<organism evidence="7 8">
    <name type="scientific">Pseudomaricurvus hydrocarbonicus</name>
    <dbReference type="NCBI Taxonomy" id="1470433"/>
    <lineage>
        <taxon>Bacteria</taxon>
        <taxon>Pseudomonadati</taxon>
        <taxon>Pseudomonadota</taxon>
        <taxon>Gammaproteobacteria</taxon>
        <taxon>Cellvibrionales</taxon>
        <taxon>Cellvibrionaceae</taxon>
        <taxon>Pseudomaricurvus</taxon>
    </lineage>
</organism>
<feature type="compositionally biased region" description="Polar residues" evidence="5">
    <location>
        <begin position="1"/>
        <end position="10"/>
    </location>
</feature>
<dbReference type="EMBL" id="JAAONZ010000001">
    <property type="protein sequence ID" value="NHO64038.1"/>
    <property type="molecule type" value="Genomic_DNA"/>
</dbReference>
<keyword evidence="6" id="KW-1133">Transmembrane helix</keyword>
<dbReference type="InterPro" id="IPR011990">
    <property type="entry name" value="TPR-like_helical_dom_sf"/>
</dbReference>
<keyword evidence="1" id="KW-0677">Repeat</keyword>
<evidence type="ECO:0000256" key="2">
    <source>
        <dbReference type="ARBA" id="ARBA00022803"/>
    </source>
</evidence>
<feature type="region of interest" description="Disordered" evidence="5">
    <location>
        <begin position="1"/>
        <end position="32"/>
    </location>
</feature>
<feature type="coiled-coil region" evidence="4">
    <location>
        <begin position="343"/>
        <end position="376"/>
    </location>
</feature>
<reference evidence="7" key="1">
    <citation type="submission" date="2020-03" db="EMBL/GenBank/DDBJ databases">
        <authorList>
            <person name="Guo F."/>
        </authorList>
    </citation>
    <scope>NUCLEOTIDE SEQUENCE</scope>
    <source>
        <strain evidence="7">JCM 30134</strain>
    </source>
</reference>
<dbReference type="SMART" id="SM00028">
    <property type="entry name" value="TPR"/>
    <property type="match status" value="5"/>
</dbReference>
<dbReference type="AlphaFoldDB" id="A0A9E5JP75"/>
<evidence type="ECO:0000256" key="6">
    <source>
        <dbReference type="SAM" id="Phobius"/>
    </source>
</evidence>
<dbReference type="SUPFAM" id="SSF48452">
    <property type="entry name" value="TPR-like"/>
    <property type="match status" value="1"/>
</dbReference>
<comment type="caution">
    <text evidence="7">The sequence shown here is derived from an EMBL/GenBank/DDBJ whole genome shotgun (WGS) entry which is preliminary data.</text>
</comment>
<evidence type="ECO:0000256" key="5">
    <source>
        <dbReference type="SAM" id="MobiDB-lite"/>
    </source>
</evidence>
<dbReference type="Proteomes" id="UP000787472">
    <property type="component" value="Unassembled WGS sequence"/>
</dbReference>
<feature type="compositionally biased region" description="Polar residues" evidence="5">
    <location>
        <begin position="90"/>
        <end position="120"/>
    </location>
</feature>
<evidence type="ECO:0000256" key="3">
    <source>
        <dbReference type="PROSITE-ProRule" id="PRU00339"/>
    </source>
</evidence>
<keyword evidence="6" id="KW-0472">Membrane</keyword>
<name>A0A9E5JP75_9GAMM</name>
<feature type="repeat" description="TPR" evidence="3">
    <location>
        <begin position="298"/>
        <end position="331"/>
    </location>
</feature>
<accession>A0A9E5JP75</accession>